<dbReference type="GO" id="GO:0006952">
    <property type="term" value="P:defense response"/>
    <property type="evidence" value="ECO:0007669"/>
    <property type="project" value="UniProtKB-KW"/>
</dbReference>
<dbReference type="PANTHER" id="PTHR36766:SF30">
    <property type="entry name" value="TIR-NBS TYPE DISEASE RESISTANCE PROTEIN-RELATED"/>
    <property type="match status" value="1"/>
</dbReference>
<dbReference type="InterPro" id="IPR032675">
    <property type="entry name" value="LRR_dom_sf"/>
</dbReference>
<dbReference type="PANTHER" id="PTHR36766">
    <property type="entry name" value="PLANT BROAD-SPECTRUM MILDEW RESISTANCE PROTEIN RPW8"/>
    <property type="match status" value="1"/>
</dbReference>
<feature type="domain" description="Disease resistance R13L4/SHOC-2-like LRR" evidence="3">
    <location>
        <begin position="551"/>
        <end position="678"/>
    </location>
</feature>
<evidence type="ECO:0008006" key="6">
    <source>
        <dbReference type="Google" id="ProtNLM"/>
    </source>
</evidence>
<reference evidence="4 5" key="1">
    <citation type="journal article" date="2021" name="Nat. Plants">
        <title>The Taxus genome provides insights into paclitaxel biosynthesis.</title>
        <authorList>
            <person name="Xiong X."/>
            <person name="Gou J."/>
            <person name="Liao Q."/>
            <person name="Li Y."/>
            <person name="Zhou Q."/>
            <person name="Bi G."/>
            <person name="Li C."/>
            <person name="Du R."/>
            <person name="Wang X."/>
            <person name="Sun T."/>
            <person name="Guo L."/>
            <person name="Liang H."/>
            <person name="Lu P."/>
            <person name="Wu Y."/>
            <person name="Zhang Z."/>
            <person name="Ro D.K."/>
            <person name="Shang Y."/>
            <person name="Huang S."/>
            <person name="Yan J."/>
        </authorList>
    </citation>
    <scope>NUCLEOTIDE SEQUENCE [LARGE SCALE GENOMIC DNA]</scope>
    <source>
        <strain evidence="4">Ta-2019</strain>
    </source>
</reference>
<dbReference type="Gene3D" id="3.40.50.300">
    <property type="entry name" value="P-loop containing nucleotide triphosphate hydrolases"/>
    <property type="match status" value="1"/>
</dbReference>
<evidence type="ECO:0000256" key="1">
    <source>
        <dbReference type="ARBA" id="ARBA00022737"/>
    </source>
</evidence>
<comment type="caution">
    <text evidence="4">The sequence shown here is derived from an EMBL/GenBank/DDBJ whole genome shotgun (WGS) entry which is preliminary data.</text>
</comment>
<dbReference type="Pfam" id="PF00931">
    <property type="entry name" value="NB-ARC"/>
    <property type="match status" value="1"/>
</dbReference>
<keyword evidence="1" id="KW-0677">Repeat</keyword>
<dbReference type="SUPFAM" id="SSF52058">
    <property type="entry name" value="L domain-like"/>
    <property type="match status" value="1"/>
</dbReference>
<evidence type="ECO:0000259" key="2">
    <source>
        <dbReference type="Pfam" id="PF00931"/>
    </source>
</evidence>
<evidence type="ECO:0000313" key="5">
    <source>
        <dbReference type="Proteomes" id="UP000824469"/>
    </source>
</evidence>
<evidence type="ECO:0000259" key="3">
    <source>
        <dbReference type="Pfam" id="PF23598"/>
    </source>
</evidence>
<dbReference type="InterPro" id="IPR027417">
    <property type="entry name" value="P-loop_NTPase"/>
</dbReference>
<accession>A0AA38L5N3</accession>
<dbReference type="InterPro" id="IPR002182">
    <property type="entry name" value="NB-ARC"/>
</dbReference>
<dbReference type="Pfam" id="PF23598">
    <property type="entry name" value="LRR_14"/>
    <property type="match status" value="1"/>
</dbReference>
<feature type="domain" description="NB-ARC" evidence="2">
    <location>
        <begin position="10"/>
        <end position="176"/>
    </location>
</feature>
<dbReference type="Gene3D" id="3.80.10.10">
    <property type="entry name" value="Ribonuclease Inhibitor"/>
    <property type="match status" value="3"/>
</dbReference>
<dbReference type="Proteomes" id="UP000824469">
    <property type="component" value="Unassembled WGS sequence"/>
</dbReference>
<dbReference type="SUPFAM" id="SSF52047">
    <property type="entry name" value="RNI-like"/>
    <property type="match status" value="1"/>
</dbReference>
<dbReference type="EMBL" id="JAHRHJ020000007">
    <property type="protein sequence ID" value="KAH9309427.1"/>
    <property type="molecule type" value="Genomic_DNA"/>
</dbReference>
<dbReference type="SUPFAM" id="SSF52540">
    <property type="entry name" value="P-loop containing nucleoside triphosphate hydrolases"/>
    <property type="match status" value="1"/>
</dbReference>
<organism evidence="4 5">
    <name type="scientific">Taxus chinensis</name>
    <name type="common">Chinese yew</name>
    <name type="synonym">Taxus wallichiana var. chinensis</name>
    <dbReference type="NCBI Taxonomy" id="29808"/>
    <lineage>
        <taxon>Eukaryota</taxon>
        <taxon>Viridiplantae</taxon>
        <taxon>Streptophyta</taxon>
        <taxon>Embryophyta</taxon>
        <taxon>Tracheophyta</taxon>
        <taxon>Spermatophyta</taxon>
        <taxon>Pinopsida</taxon>
        <taxon>Pinidae</taxon>
        <taxon>Conifers II</taxon>
        <taxon>Cupressales</taxon>
        <taxon>Taxaceae</taxon>
        <taxon>Taxus</taxon>
    </lineage>
</organism>
<dbReference type="PRINTS" id="PR00364">
    <property type="entry name" value="DISEASERSIST"/>
</dbReference>
<dbReference type="InterPro" id="IPR055414">
    <property type="entry name" value="LRR_R13L4/SHOC2-like"/>
</dbReference>
<dbReference type="AlphaFoldDB" id="A0AA38L5N3"/>
<dbReference type="GO" id="GO:0043531">
    <property type="term" value="F:ADP binding"/>
    <property type="evidence" value="ECO:0007669"/>
    <property type="project" value="InterPro"/>
</dbReference>
<gene>
    <name evidence="4" type="ORF">KI387_037338</name>
</gene>
<sequence length="1078" mass="122029">MLDMEGSDAAVALILYGFGGVGKSTLAASLIQGLNLTSTEFKFSKVIIDENMADKVSHIMELQRCIIRDLGGGKIHLQTPEEGRNELRKVFQNKYCFLYMDNVADIDYVTQLLPNQLSIGRQSQLAQEQKQMQKLRIVITSRQGNLKPVLDSSCTYKEYPVTVLSADAAKFLLRKTILGSEDELHNHFDEESLMDQVAEACRGVPLLLRLFGNHLRCERDSRNYQDAVQALQVGSFADYSYGGEEQLGQRLWFVYSKMTDKEAQEAFLDICTYFNGWPWDIVSHIVGRKKLDLLRERMLVTRNNSDDKVIVHDILRLMGMEEARGSRITTYEQFCEALQDESNLKNVKGIFIQVGESIQSRHLDAMHSSLRILIIGDGVRVDGPPCERYFRSLRYLQLGNIPEFPFKDACQLEKLTGFKNMSYPGIKLPLLPHTLKFICHDLRGLSCFELARLPLQNLSSLENFTVEMEESTRLPEGLNLPASLLTLHFSCCYRVPERLSHLTALQSVTLEKCNWKVLPREFGQLARLEYLNLAYSKQLTSVGEGFGSLCSLTTLDLRGCSLLETLHPDLGMLTTLKLLILVKCFSLTKLPEELGLLSSLETLDLGECYNLEMLPAHLEMMTSLKRLSLDYCRNLITLPPDFGELSSLELLDLTACTRLERLPANLGKLPLLKQLSLRQCETLKTLPEDLGRLDSLRRLDLFGCKRLKTLPANLRMWTLFTELHLQECESLSALPEDIGQLSSLQECYRLPCLTTIQLSDCNSLSCLPNSFVELKMLRNLKILRCSKFDALPSNFGELSSLEAITIEGCPSLKHLSPGFQSLPNLKLLRLEDCRSLVNLPTGFEKVASLREVHIIECAVLEGAAMDRIVKLPQCYLVRITGSTELAERWKEMESKELIPMIVISDWDDYDVFSFEMGRATRLALLGGPCTELNSTRDELIDSSIMLADKNTTVLFIPIPVRIKEDYPHHLQRIVEVGQERARTASSGLLRIVCLGNLQVDKEEEIERITQILSCLPKESCAIPSYVESFSLFEYMMNLLVPKYFMDDCRRGESVGYCVGDVSLDAEGLHQLCNLRCVR</sequence>
<proteinExistence type="predicted"/>
<protein>
    <recommendedName>
        <fullName evidence="6">NB-ARC domain-containing protein</fullName>
    </recommendedName>
</protein>
<keyword evidence="5" id="KW-1185">Reference proteome</keyword>
<evidence type="ECO:0000313" key="4">
    <source>
        <dbReference type="EMBL" id="KAH9309427.1"/>
    </source>
</evidence>
<feature type="non-terminal residue" evidence="4">
    <location>
        <position position="1078"/>
    </location>
</feature>
<name>A0AA38L5N3_TAXCH</name>